<dbReference type="Gene3D" id="3.40.50.150">
    <property type="entry name" value="Vaccinia Virus protein VP39"/>
    <property type="match status" value="1"/>
</dbReference>
<accession>A0A6J7SAW8</accession>
<name>A0A6J7SAW8_9ZZZZ</name>
<dbReference type="SUPFAM" id="SSF53335">
    <property type="entry name" value="S-adenosyl-L-methionine-dependent methyltransferases"/>
    <property type="match status" value="1"/>
</dbReference>
<protein>
    <submittedName>
        <fullName evidence="1">Unannotated protein</fullName>
    </submittedName>
</protein>
<sequence>MTTKKIGILVVAYNAATTLAAVLDRIPKDFRDSITSVMVGDDNGHDQPHLVAAGYEQLAPDLPLQITRHESNLGYGGNQKWGYRAYSVAALAQLPFERNSDGFDFDTQIIHQLIESRHRVEQIRRPHQLLQQIHKVLAPGGSVQVSVPNFGHWYLRLRVVLGRAYSAYDYSRATE</sequence>
<dbReference type="InterPro" id="IPR029044">
    <property type="entry name" value="Nucleotide-diphossugar_trans"/>
</dbReference>
<dbReference type="EMBL" id="CAFBPW010000213">
    <property type="protein sequence ID" value="CAB5038484.1"/>
    <property type="molecule type" value="Genomic_DNA"/>
</dbReference>
<dbReference type="InterPro" id="IPR029063">
    <property type="entry name" value="SAM-dependent_MTases_sf"/>
</dbReference>
<proteinExistence type="predicted"/>
<dbReference type="AlphaFoldDB" id="A0A6J7SAW8"/>
<organism evidence="1">
    <name type="scientific">freshwater metagenome</name>
    <dbReference type="NCBI Taxonomy" id="449393"/>
    <lineage>
        <taxon>unclassified sequences</taxon>
        <taxon>metagenomes</taxon>
        <taxon>ecological metagenomes</taxon>
    </lineage>
</organism>
<evidence type="ECO:0000313" key="1">
    <source>
        <dbReference type="EMBL" id="CAB5038484.1"/>
    </source>
</evidence>
<dbReference type="SUPFAM" id="SSF53448">
    <property type="entry name" value="Nucleotide-diphospho-sugar transferases"/>
    <property type="match status" value="1"/>
</dbReference>
<gene>
    <name evidence="1" type="ORF">UFOPK4173_01552</name>
</gene>
<reference evidence="1" key="1">
    <citation type="submission" date="2020-05" db="EMBL/GenBank/DDBJ databases">
        <authorList>
            <person name="Chiriac C."/>
            <person name="Salcher M."/>
            <person name="Ghai R."/>
            <person name="Kavagutti S V."/>
        </authorList>
    </citation>
    <scope>NUCLEOTIDE SEQUENCE</scope>
</reference>